<accession>A0A1S1QDS0</accession>
<evidence type="ECO:0000256" key="1">
    <source>
        <dbReference type="ARBA" id="ARBA00006525"/>
    </source>
</evidence>
<dbReference type="SUPFAM" id="SSF102405">
    <property type="entry name" value="MCP/YpsA-like"/>
    <property type="match status" value="1"/>
</dbReference>
<evidence type="ECO:0000259" key="2">
    <source>
        <dbReference type="Pfam" id="PF02481"/>
    </source>
</evidence>
<evidence type="ECO:0000313" key="4">
    <source>
        <dbReference type="Proteomes" id="UP000179627"/>
    </source>
</evidence>
<dbReference type="Proteomes" id="UP000179627">
    <property type="component" value="Unassembled WGS sequence"/>
</dbReference>
<keyword evidence="4" id="KW-1185">Reference proteome</keyword>
<dbReference type="PANTHER" id="PTHR43022:SF1">
    <property type="entry name" value="PROTEIN SMF"/>
    <property type="match status" value="1"/>
</dbReference>
<name>A0A1S1QDS0_9ACTN</name>
<dbReference type="OrthoDB" id="9785707at2"/>
<dbReference type="EMBL" id="MBLM01000143">
    <property type="protein sequence ID" value="OHV31621.1"/>
    <property type="molecule type" value="Genomic_DNA"/>
</dbReference>
<dbReference type="InterPro" id="IPR003488">
    <property type="entry name" value="DprA"/>
</dbReference>
<proteinExistence type="inferred from homology"/>
<gene>
    <name evidence="3" type="ORF">CC117_25745</name>
</gene>
<sequence>MSVDEQRLARAALTALPSLTPVSDGPDRTDPVEVWARLAPHHPGIDPARLLDAASAGGWRLLIPGDPGWPTALDDTAGAPAGLWVRGSGDLPTLTRRSVTVVGAVAGTDYGARITRDLVWDLTTPLAARPVTVAVGGLMGGIDATALWVAVAHRRAVAVLSSSRVLTRYTRTLFADVADGGTVVCLAPPGTSPALGHHTARIRLLAALTRATVLVESGLVGDAFKTARTAHLYRRPVLVVPGPITSRLSAGPHALLRDGTARLITSAAEVFAALDRS</sequence>
<dbReference type="Gene3D" id="3.40.50.450">
    <property type="match status" value="1"/>
</dbReference>
<dbReference type="InterPro" id="IPR057666">
    <property type="entry name" value="DrpA_SLOG"/>
</dbReference>
<dbReference type="Pfam" id="PF02481">
    <property type="entry name" value="DNA_processg_A"/>
    <property type="match status" value="1"/>
</dbReference>
<evidence type="ECO:0000313" key="3">
    <source>
        <dbReference type="EMBL" id="OHV31621.1"/>
    </source>
</evidence>
<comment type="caution">
    <text evidence="3">The sequence shown here is derived from an EMBL/GenBank/DDBJ whole genome shotgun (WGS) entry which is preliminary data.</text>
</comment>
<dbReference type="GO" id="GO:0009294">
    <property type="term" value="P:DNA-mediated transformation"/>
    <property type="evidence" value="ECO:0007669"/>
    <property type="project" value="InterPro"/>
</dbReference>
<dbReference type="PANTHER" id="PTHR43022">
    <property type="entry name" value="PROTEIN SMF"/>
    <property type="match status" value="1"/>
</dbReference>
<dbReference type="AlphaFoldDB" id="A0A1S1QDS0"/>
<comment type="similarity">
    <text evidence="1">Belongs to the DprA/Smf family.</text>
</comment>
<organism evidence="3 4">
    <name type="scientific">Parafrankia colletiae</name>
    <dbReference type="NCBI Taxonomy" id="573497"/>
    <lineage>
        <taxon>Bacteria</taxon>
        <taxon>Bacillati</taxon>
        <taxon>Actinomycetota</taxon>
        <taxon>Actinomycetes</taxon>
        <taxon>Frankiales</taxon>
        <taxon>Frankiaceae</taxon>
        <taxon>Parafrankia</taxon>
    </lineage>
</organism>
<feature type="domain" description="Smf/DprA SLOG" evidence="2">
    <location>
        <begin position="61"/>
        <end position="274"/>
    </location>
</feature>
<protein>
    <submittedName>
        <fullName evidence="3">SMF family protein</fullName>
    </submittedName>
</protein>
<reference evidence="4" key="1">
    <citation type="submission" date="2016-07" db="EMBL/GenBank/DDBJ databases">
        <title>Sequence Frankia sp. strain CcI1.17.</title>
        <authorList>
            <person name="Ghodhbane-Gtari F."/>
            <person name="Swanson E."/>
            <person name="Gueddou A."/>
            <person name="Morris K."/>
            <person name="Hezbri K."/>
            <person name="Ktari A."/>
            <person name="Nouioui I."/>
            <person name="Abebe-Akele F."/>
            <person name="Simpson S."/>
            <person name="Thomas K."/>
            <person name="Gtari M."/>
            <person name="Tisa L.S."/>
            <person name="Hurst S."/>
        </authorList>
    </citation>
    <scope>NUCLEOTIDE SEQUENCE [LARGE SCALE GENOMIC DNA]</scope>
    <source>
        <strain evidence="4">Cc1.17</strain>
    </source>
</reference>
<dbReference type="RefSeq" id="WP_071088297.1">
    <property type="nucleotide sequence ID" value="NZ_MBLM01000143.1"/>
</dbReference>